<dbReference type="InterPro" id="IPR000859">
    <property type="entry name" value="CUB_dom"/>
</dbReference>
<dbReference type="GO" id="GO:0016020">
    <property type="term" value="C:membrane"/>
    <property type="evidence" value="ECO:0007669"/>
    <property type="project" value="UniProtKB-SubCell"/>
</dbReference>
<feature type="transmembrane region" description="Helical" evidence="15">
    <location>
        <begin position="20"/>
        <end position="41"/>
    </location>
</feature>
<keyword evidence="4 15" id="KW-0812">Transmembrane</keyword>
<dbReference type="Pfam" id="PF01390">
    <property type="entry name" value="SEA"/>
    <property type="match status" value="1"/>
</dbReference>
<feature type="disulfide bond" evidence="13">
    <location>
        <begin position="789"/>
        <end position="799"/>
    </location>
</feature>
<dbReference type="SUPFAM" id="SSF50494">
    <property type="entry name" value="Trypsin-like serine proteases"/>
    <property type="match status" value="1"/>
</dbReference>
<keyword evidence="9 15" id="KW-1133">Transmembrane helix</keyword>
<dbReference type="PROSITE" id="PS50240">
    <property type="entry name" value="TRYPSIN_DOM"/>
    <property type="match status" value="1"/>
</dbReference>
<dbReference type="Gene3D" id="2.60.120.290">
    <property type="entry name" value="Spermadhesin, CUB domain"/>
    <property type="match status" value="2"/>
</dbReference>
<dbReference type="PANTHER" id="PTHR24252">
    <property type="entry name" value="ACROSIN-RELATED"/>
    <property type="match status" value="1"/>
</dbReference>
<dbReference type="FunFam" id="2.40.10.10:FF:000003">
    <property type="entry name" value="Transmembrane serine protease 3"/>
    <property type="match status" value="1"/>
</dbReference>
<dbReference type="InterPro" id="IPR035914">
    <property type="entry name" value="Sperma_CUB_dom_sf"/>
</dbReference>
<dbReference type="InterPro" id="IPR013320">
    <property type="entry name" value="ConA-like_dom_sf"/>
</dbReference>
<dbReference type="OrthoDB" id="425190at2759"/>
<dbReference type="SUPFAM" id="SSF49899">
    <property type="entry name" value="Concanavalin A-like lectins/glucanases"/>
    <property type="match status" value="1"/>
</dbReference>
<dbReference type="Pfam" id="PF00431">
    <property type="entry name" value="CUB"/>
    <property type="match status" value="2"/>
</dbReference>
<keyword evidence="3 14" id="KW-0645">Protease</keyword>
<comment type="caution">
    <text evidence="21">The sequence shown here is derived from an EMBL/GenBank/DDBJ whole genome shotgun (WGS) entry which is preliminary data.</text>
</comment>
<dbReference type="PROSITE" id="PS00134">
    <property type="entry name" value="TRYPSIN_HIS"/>
    <property type="match status" value="1"/>
</dbReference>
<evidence type="ECO:0000259" key="19">
    <source>
        <dbReference type="PROSITE" id="PS50240"/>
    </source>
</evidence>
<dbReference type="FunFam" id="3.10.250.10:FF:000029">
    <property type="entry name" value="Enteropeptidase"/>
    <property type="match status" value="1"/>
</dbReference>
<dbReference type="SMART" id="SM00020">
    <property type="entry name" value="Tryp_SPc"/>
    <property type="match status" value="1"/>
</dbReference>
<dbReference type="InterPro" id="IPR023415">
    <property type="entry name" value="LDLR_class-A_CS"/>
</dbReference>
<evidence type="ECO:0000256" key="11">
    <source>
        <dbReference type="ARBA" id="ARBA00023157"/>
    </source>
</evidence>
<protein>
    <recommendedName>
        <fullName evidence="23">Transmembrane protease serine 15</fullName>
    </recommendedName>
</protein>
<evidence type="ECO:0000256" key="9">
    <source>
        <dbReference type="ARBA" id="ARBA00022989"/>
    </source>
</evidence>
<dbReference type="InterPro" id="IPR033116">
    <property type="entry name" value="TRYPSIN_SER"/>
</dbReference>
<sequence>MKLKKSSDRKYVPLSSYEIFFASLLPIFVCICVGLIVLSWLSIQELERAEADVNTHGYMGIFKIASGTSFTSTLQNSSSADFKVLAFDVEKLIQNIFQESDLKYKFERCEISQFKKSEGDHDRLKSETSVVVIFTLYFTQMVTVEKIKNELVLGVIANNPNPTEALKIDVNSIQITGNFTKFFVAGMKALLPDSNWIVTFSLGSHEFNYKFPDTNFRFRTSHHKQVLSNSGIQSLCSIPENSGYCYTVIALISIIPAECLPPAELCADGATCISEDFFCDGVLNCPDGSDESEKRCAAVCDGKFMLTGSSGFFHSMNYPKPYNENIVCQWIIVVHQGLSIKLNFTSFETQPYADVLSIFEGLGQNKVLRASLSGTNLETIYIFSHEATAQFMSDYSENYNGFNATYTAFNASELNNYEKINCTFEDGFCFWIQDLDDDSDWDRVQGPTFPFMSGPEFDHTFGNLSGFYISTPIGPGLIEERVRILSLPLVPSDTYCLSFWYFMYGDNVYCLRVSISDERGQEKIIFEKEGNYGNNWNYGQVTLNETSDFKIIFDAFKRHGPSDIAVDDIGLTKGKCDEENYVEPTVRPTAATTPLVPADCGGPVELWEPNSTFSSANFPNNYPNLAFCVWYLNAENGKNIQLHFQVFDLESIHDVVEIRDGRGPDSLLLGKPLQMHTGHANLHSTEFVRARKTVIFLISVWNMVKNSGKVRFLNGSLSTEGLVQARLGKLWHLACADDWSGEISDSVCQLLGLGDANMSSAVLFTGDGPFVTITKEGNHSLIFTKREHCLDNLVVHLQCNIQSCGKHLATQNNGTRIIGGNDARKEAWPWIVSLHFNFQPVCGASLVSDEWLVTAAHCVYGRQLKPPRWRAVLGLYSQSDLAQPPAAVQNIDRIIINPHYMKQTKDSDIALMHLQHKVQYTDYIQPICLPEKNQQFLPGINCSIAGWGSIRNEGPSSNILQEAEVPLLSNEKCQQWMPKYNITENMLCAGYDMGGIDSCQGDSGGPLTFEDGDKWFLVGVISFGEECALPQRPGVYVRVTMFVDWIKNIIY</sequence>
<dbReference type="PROSITE" id="PS50068">
    <property type="entry name" value="LDLRA_2"/>
    <property type="match status" value="1"/>
</dbReference>
<keyword evidence="22" id="KW-1185">Reference proteome</keyword>
<dbReference type="SUPFAM" id="SSF82671">
    <property type="entry name" value="SEA domain"/>
    <property type="match status" value="1"/>
</dbReference>
<feature type="domain" description="SRCR" evidence="20">
    <location>
        <begin position="710"/>
        <end position="820"/>
    </location>
</feature>
<dbReference type="Gene3D" id="2.60.120.200">
    <property type="match status" value="1"/>
</dbReference>
<dbReference type="PROSITE" id="PS01209">
    <property type="entry name" value="LDLRA_1"/>
    <property type="match status" value="1"/>
</dbReference>
<dbReference type="InterPro" id="IPR009003">
    <property type="entry name" value="Peptidase_S1_PA"/>
</dbReference>
<feature type="domain" description="SEA" evidence="17">
    <location>
        <begin position="54"/>
        <end position="180"/>
    </location>
</feature>
<dbReference type="InterPro" id="IPR001254">
    <property type="entry name" value="Trypsin_dom"/>
</dbReference>
<dbReference type="GO" id="GO:0006508">
    <property type="term" value="P:proteolysis"/>
    <property type="evidence" value="ECO:0007669"/>
    <property type="project" value="UniProtKB-KW"/>
</dbReference>
<dbReference type="STRING" id="44316.ENSEGOP00005006081"/>
<keyword evidence="8" id="KW-0735">Signal-anchor</keyword>
<evidence type="ECO:0000259" key="17">
    <source>
        <dbReference type="PROSITE" id="PS50024"/>
    </source>
</evidence>
<keyword evidence="5" id="KW-0677">Repeat</keyword>
<dbReference type="InterPro" id="IPR000082">
    <property type="entry name" value="SEA_dom"/>
</dbReference>
<feature type="domain" description="Peptidase S1" evidence="19">
    <location>
        <begin position="817"/>
        <end position="1051"/>
    </location>
</feature>
<dbReference type="Gene3D" id="3.10.250.10">
    <property type="entry name" value="SRCR-like domain"/>
    <property type="match status" value="1"/>
</dbReference>
<keyword evidence="12" id="KW-0325">Glycoprotein</keyword>
<dbReference type="SUPFAM" id="SSF57424">
    <property type="entry name" value="LDL receptor-like module"/>
    <property type="match status" value="1"/>
</dbReference>
<comment type="subcellular location">
    <subcellularLocation>
        <location evidence="1">Membrane</location>
        <topology evidence="1">Single-pass type II membrane protein</topology>
    </subcellularLocation>
</comment>
<dbReference type="SMART" id="SM00137">
    <property type="entry name" value="MAM"/>
    <property type="match status" value="1"/>
</dbReference>
<dbReference type="InterPro" id="IPR018114">
    <property type="entry name" value="TRYPSIN_HIS"/>
</dbReference>
<dbReference type="PANTHER" id="PTHR24252:SF16">
    <property type="entry name" value="TRANSMEMBRANE SERINE PROTEASE 15"/>
    <property type="match status" value="1"/>
</dbReference>
<dbReference type="PRINTS" id="PR00722">
    <property type="entry name" value="CHYMOTRYPSIN"/>
</dbReference>
<dbReference type="PROSITE" id="PS50024">
    <property type="entry name" value="SEA"/>
    <property type="match status" value="1"/>
</dbReference>
<dbReference type="InterPro" id="IPR000998">
    <property type="entry name" value="MAM_dom"/>
</dbReference>
<dbReference type="InterPro" id="IPR036364">
    <property type="entry name" value="SEA_dom_sf"/>
</dbReference>
<feature type="domain" description="MAM" evidence="18">
    <location>
        <begin position="420"/>
        <end position="578"/>
    </location>
</feature>
<dbReference type="SUPFAM" id="SSF49854">
    <property type="entry name" value="Spermadhesin, CUB domain"/>
    <property type="match status" value="2"/>
</dbReference>
<dbReference type="Gene3D" id="4.10.400.10">
    <property type="entry name" value="Low-density Lipoprotein Receptor"/>
    <property type="match status" value="1"/>
</dbReference>
<dbReference type="SUPFAM" id="SSF56487">
    <property type="entry name" value="SRCR-like"/>
    <property type="match status" value="1"/>
</dbReference>
<dbReference type="PROSITE" id="PS00420">
    <property type="entry name" value="SRCR_1"/>
    <property type="match status" value="1"/>
</dbReference>
<evidence type="ECO:0000259" key="18">
    <source>
        <dbReference type="PROSITE" id="PS50060"/>
    </source>
</evidence>
<evidence type="ECO:0000259" key="20">
    <source>
        <dbReference type="PROSITE" id="PS50287"/>
    </source>
</evidence>
<dbReference type="InterPro" id="IPR043504">
    <property type="entry name" value="Peptidase_S1_PA_chymotrypsin"/>
</dbReference>
<evidence type="ECO:0000256" key="10">
    <source>
        <dbReference type="ARBA" id="ARBA00023136"/>
    </source>
</evidence>
<evidence type="ECO:0000256" key="13">
    <source>
        <dbReference type="PROSITE-ProRule" id="PRU00196"/>
    </source>
</evidence>
<feature type="domain" description="CUB" evidence="16">
    <location>
        <begin position="300"/>
        <end position="409"/>
    </location>
</feature>
<evidence type="ECO:0000313" key="22">
    <source>
        <dbReference type="Proteomes" id="UP000276834"/>
    </source>
</evidence>
<dbReference type="InterPro" id="IPR001190">
    <property type="entry name" value="SRCR"/>
</dbReference>
<dbReference type="Proteomes" id="UP000276834">
    <property type="component" value="Unassembled WGS sequence"/>
</dbReference>
<dbReference type="SMART" id="SM00192">
    <property type="entry name" value="LDLa"/>
    <property type="match status" value="1"/>
</dbReference>
<feature type="domain" description="CUB" evidence="16">
    <location>
        <begin position="600"/>
        <end position="671"/>
    </location>
</feature>
<dbReference type="InterPro" id="IPR001314">
    <property type="entry name" value="Peptidase_S1A"/>
</dbReference>
<dbReference type="PROSITE" id="PS00135">
    <property type="entry name" value="TRYPSIN_SER"/>
    <property type="match status" value="1"/>
</dbReference>
<dbReference type="InterPro" id="IPR036055">
    <property type="entry name" value="LDL_receptor-like_sf"/>
</dbReference>
<keyword evidence="7 14" id="KW-0720">Serine protease</keyword>
<dbReference type="PROSITE" id="PS50287">
    <property type="entry name" value="SRCR_2"/>
    <property type="match status" value="1"/>
</dbReference>
<dbReference type="PRINTS" id="PR00020">
    <property type="entry name" value="MAMDOMAIN"/>
</dbReference>
<evidence type="ECO:0000256" key="5">
    <source>
        <dbReference type="ARBA" id="ARBA00022737"/>
    </source>
</evidence>
<evidence type="ECO:0000256" key="4">
    <source>
        <dbReference type="ARBA" id="ARBA00022692"/>
    </source>
</evidence>
<dbReference type="FunFam" id="2.60.120.200:FF:000128">
    <property type="entry name" value="enteropeptidase isoform X2"/>
    <property type="match status" value="1"/>
</dbReference>
<comment type="similarity">
    <text evidence="2">Belongs to the DMBT1 family.</text>
</comment>
<reference evidence="21 22" key="1">
    <citation type="journal article" date="2018" name="Proc. R. Soc. B">
        <title>A non-coding region near Follistatin controls head colour polymorphism in the Gouldian finch.</title>
        <authorList>
            <person name="Toomey M.B."/>
            <person name="Marques C.I."/>
            <person name="Andrade P."/>
            <person name="Araujo P.M."/>
            <person name="Sabatino S."/>
            <person name="Gazda M.A."/>
            <person name="Afonso S."/>
            <person name="Lopes R.J."/>
            <person name="Corbo J.C."/>
            <person name="Carneiro M."/>
        </authorList>
    </citation>
    <scope>NUCLEOTIDE SEQUENCE [LARGE SCALE GENOMIC DNA]</scope>
    <source>
        <strain evidence="21">Red01</strain>
        <tissue evidence="21">Muscle</tissue>
    </source>
</reference>
<dbReference type="SMART" id="SM00042">
    <property type="entry name" value="CUB"/>
    <property type="match status" value="2"/>
</dbReference>
<dbReference type="InterPro" id="IPR036772">
    <property type="entry name" value="SRCR-like_dom_sf"/>
</dbReference>
<dbReference type="PROSITE" id="PS01180">
    <property type="entry name" value="CUB"/>
    <property type="match status" value="2"/>
</dbReference>
<dbReference type="EMBL" id="QUSF01000016">
    <property type="protein sequence ID" value="RLW03364.1"/>
    <property type="molecule type" value="Genomic_DNA"/>
</dbReference>
<evidence type="ECO:0000256" key="3">
    <source>
        <dbReference type="ARBA" id="ARBA00022670"/>
    </source>
</evidence>
<dbReference type="SMART" id="SM00202">
    <property type="entry name" value="SR"/>
    <property type="match status" value="1"/>
</dbReference>
<dbReference type="Gene3D" id="2.40.10.10">
    <property type="entry name" value="Trypsin-like serine proteases"/>
    <property type="match status" value="2"/>
</dbReference>
<dbReference type="CDD" id="cd00112">
    <property type="entry name" value="LDLa"/>
    <property type="match status" value="1"/>
</dbReference>
<dbReference type="CDD" id="cd00190">
    <property type="entry name" value="Tryp_SPc"/>
    <property type="match status" value="1"/>
</dbReference>
<evidence type="ECO:0000256" key="8">
    <source>
        <dbReference type="ARBA" id="ARBA00022968"/>
    </source>
</evidence>
<evidence type="ECO:0000256" key="2">
    <source>
        <dbReference type="ARBA" id="ARBA00009931"/>
    </source>
</evidence>
<dbReference type="InterPro" id="IPR002172">
    <property type="entry name" value="LDrepeatLR_classA_rpt"/>
</dbReference>
<organism evidence="21 22">
    <name type="scientific">Chloebia gouldiae</name>
    <name type="common">Gouldian finch</name>
    <name type="synonym">Erythrura gouldiae</name>
    <dbReference type="NCBI Taxonomy" id="44316"/>
    <lineage>
        <taxon>Eukaryota</taxon>
        <taxon>Metazoa</taxon>
        <taxon>Chordata</taxon>
        <taxon>Craniata</taxon>
        <taxon>Vertebrata</taxon>
        <taxon>Euteleostomi</taxon>
        <taxon>Archelosauria</taxon>
        <taxon>Archosauria</taxon>
        <taxon>Dinosauria</taxon>
        <taxon>Saurischia</taxon>
        <taxon>Theropoda</taxon>
        <taxon>Coelurosauria</taxon>
        <taxon>Aves</taxon>
        <taxon>Neognathae</taxon>
        <taxon>Neoaves</taxon>
        <taxon>Telluraves</taxon>
        <taxon>Australaves</taxon>
        <taxon>Passeriformes</taxon>
        <taxon>Passeroidea</taxon>
        <taxon>Passeridae</taxon>
        <taxon>Chloebia</taxon>
    </lineage>
</organism>
<keyword evidence="6 14" id="KW-0378">Hydrolase</keyword>
<accession>A0A3L8SL66</accession>
<evidence type="ECO:0000313" key="21">
    <source>
        <dbReference type="EMBL" id="RLW03364.1"/>
    </source>
</evidence>
<dbReference type="GO" id="GO:0004252">
    <property type="term" value="F:serine-type endopeptidase activity"/>
    <property type="evidence" value="ECO:0007669"/>
    <property type="project" value="InterPro"/>
</dbReference>
<dbReference type="Gene3D" id="3.30.70.960">
    <property type="entry name" value="SEA domain"/>
    <property type="match status" value="1"/>
</dbReference>
<dbReference type="Pfam" id="PF00089">
    <property type="entry name" value="Trypsin"/>
    <property type="match status" value="1"/>
</dbReference>
<dbReference type="Pfam" id="PF00057">
    <property type="entry name" value="Ldl_recept_a"/>
    <property type="match status" value="1"/>
</dbReference>
<gene>
    <name evidence="21" type="ORF">DV515_00006566</name>
</gene>
<evidence type="ECO:0000256" key="1">
    <source>
        <dbReference type="ARBA" id="ARBA00004606"/>
    </source>
</evidence>
<evidence type="ECO:0000259" key="16">
    <source>
        <dbReference type="PROSITE" id="PS01180"/>
    </source>
</evidence>
<evidence type="ECO:0000256" key="6">
    <source>
        <dbReference type="ARBA" id="ARBA00022801"/>
    </source>
</evidence>
<dbReference type="AlphaFoldDB" id="A0A3L8SL66"/>
<evidence type="ECO:0000256" key="12">
    <source>
        <dbReference type="ARBA" id="ARBA00023180"/>
    </source>
</evidence>
<evidence type="ECO:0000256" key="7">
    <source>
        <dbReference type="ARBA" id="ARBA00022825"/>
    </source>
</evidence>
<evidence type="ECO:0008006" key="23">
    <source>
        <dbReference type="Google" id="ProtNLM"/>
    </source>
</evidence>
<comment type="caution">
    <text evidence="13">Lacks conserved residue(s) required for the propagation of feature annotation.</text>
</comment>
<keyword evidence="10 15" id="KW-0472">Membrane</keyword>
<dbReference type="Pfam" id="PF15494">
    <property type="entry name" value="SRCR_2"/>
    <property type="match status" value="1"/>
</dbReference>
<proteinExistence type="inferred from homology"/>
<dbReference type="CDD" id="cd06263">
    <property type="entry name" value="MAM"/>
    <property type="match status" value="1"/>
</dbReference>
<dbReference type="CDD" id="cd00041">
    <property type="entry name" value="CUB"/>
    <property type="match status" value="2"/>
</dbReference>
<evidence type="ECO:0000256" key="15">
    <source>
        <dbReference type="SAM" id="Phobius"/>
    </source>
</evidence>
<evidence type="ECO:0000256" key="14">
    <source>
        <dbReference type="RuleBase" id="RU363034"/>
    </source>
</evidence>
<name>A0A3L8SL66_CHLGU</name>
<dbReference type="Pfam" id="PF00629">
    <property type="entry name" value="MAM"/>
    <property type="match status" value="1"/>
</dbReference>
<dbReference type="PROSITE" id="PS50060">
    <property type="entry name" value="MAM_2"/>
    <property type="match status" value="1"/>
</dbReference>
<keyword evidence="11 13" id="KW-1015">Disulfide bond</keyword>
<dbReference type="FunFam" id="2.60.120.290:FF:000043">
    <property type="entry name" value="Enteropeptidase"/>
    <property type="match status" value="1"/>
</dbReference>